<feature type="compositionally biased region" description="Low complexity" evidence="1">
    <location>
        <begin position="73"/>
        <end position="90"/>
    </location>
</feature>
<dbReference type="PANTHER" id="PTHR46370">
    <property type="entry name" value="GPALPP MOTIFS-CONTAINING PROTEIN 1"/>
    <property type="match status" value="1"/>
</dbReference>
<evidence type="ECO:0000313" key="4">
    <source>
        <dbReference type="Proteomes" id="UP000308199"/>
    </source>
</evidence>
<dbReference type="OrthoDB" id="73491at2759"/>
<protein>
    <recommendedName>
        <fullName evidence="2">DUF3752 domain-containing protein</fullName>
    </recommendedName>
</protein>
<dbReference type="InterPro" id="IPR022226">
    <property type="entry name" value="DUF3752"/>
</dbReference>
<dbReference type="Pfam" id="PF12572">
    <property type="entry name" value="DUF3752"/>
    <property type="match status" value="1"/>
</dbReference>
<dbReference type="AlphaFoldDB" id="A0A4S4LFI9"/>
<dbReference type="EMBL" id="SGPK01000032">
    <property type="protein sequence ID" value="THH10589.1"/>
    <property type="molecule type" value="Genomic_DNA"/>
</dbReference>
<feature type="compositionally biased region" description="Low complexity" evidence="1">
    <location>
        <begin position="229"/>
        <end position="238"/>
    </location>
</feature>
<reference evidence="3 4" key="1">
    <citation type="submission" date="2019-02" db="EMBL/GenBank/DDBJ databases">
        <title>Genome sequencing of the rare red list fungi Phellinidium pouzarii.</title>
        <authorList>
            <person name="Buettner E."/>
            <person name="Kellner H."/>
        </authorList>
    </citation>
    <scope>NUCLEOTIDE SEQUENCE [LARGE SCALE GENOMIC DNA]</scope>
    <source>
        <strain evidence="3 4">DSM 108285</strain>
    </source>
</reference>
<accession>A0A4S4LFI9</accession>
<feature type="compositionally biased region" description="Low complexity" evidence="1">
    <location>
        <begin position="24"/>
        <end position="34"/>
    </location>
</feature>
<feature type="region of interest" description="Disordered" evidence="1">
    <location>
        <begin position="1"/>
        <end position="309"/>
    </location>
</feature>
<gene>
    <name evidence="3" type="ORF">EW145_g1231</name>
</gene>
<evidence type="ECO:0000259" key="2">
    <source>
        <dbReference type="Pfam" id="PF12572"/>
    </source>
</evidence>
<evidence type="ECO:0000313" key="3">
    <source>
        <dbReference type="EMBL" id="THH10589.1"/>
    </source>
</evidence>
<dbReference type="Proteomes" id="UP000308199">
    <property type="component" value="Unassembled WGS sequence"/>
</dbReference>
<feature type="compositionally biased region" description="Acidic residues" evidence="1">
    <location>
        <begin position="46"/>
        <end position="56"/>
    </location>
</feature>
<name>A0A4S4LFI9_9AGAM</name>
<feature type="compositionally biased region" description="Basic and acidic residues" evidence="1">
    <location>
        <begin position="239"/>
        <end position="260"/>
    </location>
</feature>
<feature type="compositionally biased region" description="Low complexity" evidence="1">
    <location>
        <begin position="191"/>
        <end position="201"/>
    </location>
</feature>
<comment type="caution">
    <text evidence="3">The sequence shown here is derived from an EMBL/GenBank/DDBJ whole genome shotgun (WGS) entry which is preliminary data.</text>
</comment>
<feature type="compositionally biased region" description="Basic and acidic residues" evidence="1">
    <location>
        <begin position="277"/>
        <end position="288"/>
    </location>
</feature>
<organism evidence="3 4">
    <name type="scientific">Phellinidium pouzarii</name>
    <dbReference type="NCBI Taxonomy" id="167371"/>
    <lineage>
        <taxon>Eukaryota</taxon>
        <taxon>Fungi</taxon>
        <taxon>Dikarya</taxon>
        <taxon>Basidiomycota</taxon>
        <taxon>Agaricomycotina</taxon>
        <taxon>Agaricomycetes</taxon>
        <taxon>Hymenochaetales</taxon>
        <taxon>Hymenochaetaceae</taxon>
        <taxon>Phellinidium</taxon>
    </lineage>
</organism>
<evidence type="ECO:0000256" key="1">
    <source>
        <dbReference type="SAM" id="MobiDB-lite"/>
    </source>
</evidence>
<sequence>MKSIGPQIPVHLASHRADDEDDGAAPQPAGPQIPSHLLGGASAVAAEDDEDEDDDSYGPALPPDLLVARKRTSSSAVAAAAGPSSSPPLARRVVGPSLPGHDRQTYSYPDADADDDGYGPMPLPEGAQSTDGVSEGVREFLEKEEKRRKEIEEAVKPKQPKRDEWMLVPPSSSDILGRLSDPTKLKARQFSRGAGAASRSAPNNLWTETPAERQQRIADEVSGKKRRAANAADDTATSAEDHKRRRHDEEVRKVVQEHNKSSRNKSLLEMHSSNDGSSDKVKKPKDESEPPGIWDHARDMALGGRLMDEKQRSKLISDARSLGDRFGSGKGGGYL</sequence>
<keyword evidence="4" id="KW-1185">Reference proteome</keyword>
<proteinExistence type="predicted"/>
<dbReference type="InterPro" id="IPR046331">
    <property type="entry name" value="GPAM1-like"/>
</dbReference>
<feature type="compositionally biased region" description="Basic and acidic residues" evidence="1">
    <location>
        <begin position="210"/>
        <end position="223"/>
    </location>
</feature>
<feature type="domain" description="DUF3752" evidence="2">
    <location>
        <begin position="169"/>
        <end position="327"/>
    </location>
</feature>
<dbReference type="PANTHER" id="PTHR46370:SF1">
    <property type="entry name" value="GPALPP MOTIFS-CONTAINING PROTEIN 1"/>
    <property type="match status" value="1"/>
</dbReference>
<feature type="compositionally biased region" description="Basic and acidic residues" evidence="1">
    <location>
        <begin position="136"/>
        <end position="165"/>
    </location>
</feature>